<accession>A0A6F8XLQ6</accession>
<proteinExistence type="predicted"/>
<feature type="domain" description="N-acetyltransferase" evidence="1">
    <location>
        <begin position="116"/>
        <end position="252"/>
    </location>
</feature>
<dbReference type="InterPro" id="IPR000182">
    <property type="entry name" value="GNAT_dom"/>
</dbReference>
<protein>
    <submittedName>
        <fullName evidence="2">Acetyltransferase</fullName>
    </submittedName>
</protein>
<keyword evidence="2" id="KW-0808">Transferase</keyword>
<dbReference type="Gene3D" id="3.40.630.30">
    <property type="match status" value="1"/>
</dbReference>
<dbReference type="InterPro" id="IPR016181">
    <property type="entry name" value="Acyl_CoA_acyltransferase"/>
</dbReference>
<reference evidence="2 3" key="1">
    <citation type="submission" date="2020-03" db="EMBL/GenBank/DDBJ databases">
        <title>Whole genome shotgun sequence of Phytohabitans flavus NBRC 107702.</title>
        <authorList>
            <person name="Komaki H."/>
            <person name="Tamura T."/>
        </authorList>
    </citation>
    <scope>NUCLEOTIDE SEQUENCE [LARGE SCALE GENOMIC DNA]</scope>
    <source>
        <strain evidence="2 3">NBRC 107702</strain>
    </source>
</reference>
<dbReference type="GO" id="GO:0034069">
    <property type="term" value="F:aminoglycoside N-acetyltransferase activity"/>
    <property type="evidence" value="ECO:0007669"/>
    <property type="project" value="TreeGrafter"/>
</dbReference>
<dbReference type="EMBL" id="AP022870">
    <property type="protein sequence ID" value="BCB74750.1"/>
    <property type="molecule type" value="Genomic_DNA"/>
</dbReference>
<sequence>MNVVDSVYDLEPQLANNRDYWLGYGRADRLDGDVTLYRSGVRHPQLNGVLRVREGALDTALTEAKRLDGVPWIWWVGPDSYVGLASDLVGVGATRVGAIPVMAVSLDGVKNLPSPPDLSIVEIPGRYGLREWVEAYAPSMGVTPDQLDADLAMEEERPDGPVELVRFGALLDGRIVGTATLFDRAGAAGIYVVTTRVEYRRRGIGAAATAAALDVARSRGLRVATLQASEAGAEVYRRMGFETVATYDIVGL</sequence>
<gene>
    <name evidence="2" type="ORF">Pflav_011600</name>
</gene>
<dbReference type="Pfam" id="PF00583">
    <property type="entry name" value="Acetyltransf_1"/>
    <property type="match status" value="1"/>
</dbReference>
<dbReference type="AlphaFoldDB" id="A0A6F8XLQ6"/>
<keyword evidence="3" id="KW-1185">Reference proteome</keyword>
<dbReference type="SUPFAM" id="SSF55729">
    <property type="entry name" value="Acyl-CoA N-acyltransferases (Nat)"/>
    <property type="match status" value="1"/>
</dbReference>
<dbReference type="GO" id="GO:0030649">
    <property type="term" value="P:aminoglycoside antibiotic catabolic process"/>
    <property type="evidence" value="ECO:0007669"/>
    <property type="project" value="TreeGrafter"/>
</dbReference>
<dbReference type="PANTHER" id="PTHR37817">
    <property type="entry name" value="N-ACETYLTRANSFERASE EIS"/>
    <property type="match status" value="1"/>
</dbReference>
<name>A0A6F8XLQ6_9ACTN</name>
<evidence type="ECO:0000259" key="1">
    <source>
        <dbReference type="PROSITE" id="PS51186"/>
    </source>
</evidence>
<dbReference type="RefSeq" id="WP_173034238.1">
    <property type="nucleotide sequence ID" value="NZ_AP022870.1"/>
</dbReference>
<dbReference type="PANTHER" id="PTHR37817:SF1">
    <property type="entry name" value="N-ACETYLTRANSFERASE EIS"/>
    <property type="match status" value="1"/>
</dbReference>
<evidence type="ECO:0000313" key="2">
    <source>
        <dbReference type="EMBL" id="BCB74750.1"/>
    </source>
</evidence>
<dbReference type="Proteomes" id="UP000502508">
    <property type="component" value="Chromosome"/>
</dbReference>
<dbReference type="PROSITE" id="PS51186">
    <property type="entry name" value="GNAT"/>
    <property type="match status" value="1"/>
</dbReference>
<dbReference type="InterPro" id="IPR051554">
    <property type="entry name" value="Acetyltransferase_Eis"/>
</dbReference>
<reference evidence="2 3" key="2">
    <citation type="submission" date="2020-03" db="EMBL/GenBank/DDBJ databases">
        <authorList>
            <person name="Ichikawa N."/>
            <person name="Kimura A."/>
            <person name="Kitahashi Y."/>
            <person name="Uohara A."/>
        </authorList>
    </citation>
    <scope>NUCLEOTIDE SEQUENCE [LARGE SCALE GENOMIC DNA]</scope>
    <source>
        <strain evidence="2 3">NBRC 107702</strain>
    </source>
</reference>
<dbReference type="CDD" id="cd04301">
    <property type="entry name" value="NAT_SF"/>
    <property type="match status" value="1"/>
</dbReference>
<organism evidence="2 3">
    <name type="scientific">Phytohabitans flavus</name>
    <dbReference type="NCBI Taxonomy" id="1076124"/>
    <lineage>
        <taxon>Bacteria</taxon>
        <taxon>Bacillati</taxon>
        <taxon>Actinomycetota</taxon>
        <taxon>Actinomycetes</taxon>
        <taxon>Micromonosporales</taxon>
        <taxon>Micromonosporaceae</taxon>
    </lineage>
</organism>
<dbReference type="KEGG" id="pfla:Pflav_011600"/>
<evidence type="ECO:0000313" key="3">
    <source>
        <dbReference type="Proteomes" id="UP000502508"/>
    </source>
</evidence>